<evidence type="ECO:0000313" key="5">
    <source>
        <dbReference type="Proteomes" id="UP000006813"/>
    </source>
</evidence>
<dbReference type="Pfam" id="PF04201">
    <property type="entry name" value="TPD52"/>
    <property type="match status" value="1"/>
</dbReference>
<dbReference type="InParanoid" id="G5B716"/>
<dbReference type="GO" id="GO:0030183">
    <property type="term" value="P:B cell differentiation"/>
    <property type="evidence" value="ECO:0007669"/>
    <property type="project" value="TreeGrafter"/>
</dbReference>
<dbReference type="Proteomes" id="UP000006813">
    <property type="component" value="Unassembled WGS sequence"/>
</dbReference>
<sequence length="156" mass="16900">MGSGDSPLATKACTESLSLKAAGANIVLGGQLCPQTHFKAAIDTAKTQVYHRSNKKYLFLPPSGNSSPPRSPAEKLGLLRTDPVPEEGEDAAATLITTEVLLQEEQDELRRELAKVEEEIQTLFQVLAVKEKHLAEIKQKLVIGSLQELKQNIGKG</sequence>
<feature type="coiled-coil region" evidence="3">
    <location>
        <begin position="99"/>
        <end position="126"/>
    </location>
</feature>
<dbReference type="PANTHER" id="PTHR19307">
    <property type="entry name" value="TUMOR PROTEIN D52"/>
    <property type="match status" value="1"/>
</dbReference>
<evidence type="ECO:0000256" key="3">
    <source>
        <dbReference type="SAM" id="Coils"/>
    </source>
</evidence>
<dbReference type="GO" id="GO:0005737">
    <property type="term" value="C:cytoplasm"/>
    <property type="evidence" value="ECO:0007669"/>
    <property type="project" value="TreeGrafter"/>
</dbReference>
<dbReference type="AlphaFoldDB" id="G5B716"/>
<dbReference type="InterPro" id="IPR007327">
    <property type="entry name" value="TPD52"/>
</dbReference>
<keyword evidence="2 3" id="KW-0175">Coiled coil</keyword>
<evidence type="ECO:0000256" key="1">
    <source>
        <dbReference type="ARBA" id="ARBA00005702"/>
    </source>
</evidence>
<dbReference type="EMBL" id="JH168687">
    <property type="protein sequence ID" value="EHB05077.1"/>
    <property type="molecule type" value="Genomic_DNA"/>
</dbReference>
<protein>
    <submittedName>
        <fullName evidence="4">Tumor protein D52</fullName>
    </submittedName>
</protein>
<proteinExistence type="inferred from homology"/>
<dbReference type="PANTHER" id="PTHR19307:SF12">
    <property type="entry name" value="TUMOR PROTEIN D52"/>
    <property type="match status" value="1"/>
</dbReference>
<reference evidence="4 5" key="1">
    <citation type="journal article" date="2011" name="Nature">
        <title>Genome sequencing reveals insights into physiology and longevity of the naked mole rat.</title>
        <authorList>
            <person name="Kim E.B."/>
            <person name="Fang X."/>
            <person name="Fushan A.A."/>
            <person name="Huang Z."/>
            <person name="Lobanov A.V."/>
            <person name="Han L."/>
            <person name="Marino S.M."/>
            <person name="Sun X."/>
            <person name="Turanov A.A."/>
            <person name="Yang P."/>
            <person name="Yim S.H."/>
            <person name="Zhao X."/>
            <person name="Kasaikina M.V."/>
            <person name="Stoletzki N."/>
            <person name="Peng C."/>
            <person name="Polak P."/>
            <person name="Xiong Z."/>
            <person name="Kiezun A."/>
            <person name="Zhu Y."/>
            <person name="Chen Y."/>
            <person name="Kryukov G.V."/>
            <person name="Zhang Q."/>
            <person name="Peshkin L."/>
            <person name="Yang L."/>
            <person name="Bronson R.T."/>
            <person name="Buffenstein R."/>
            <person name="Wang B."/>
            <person name="Han C."/>
            <person name="Li Q."/>
            <person name="Chen L."/>
            <person name="Zhao W."/>
            <person name="Sunyaev S.R."/>
            <person name="Park T.J."/>
            <person name="Zhang G."/>
            <person name="Wang J."/>
            <person name="Gladyshev V.N."/>
        </authorList>
    </citation>
    <scope>NUCLEOTIDE SEQUENCE [LARGE SCALE GENOMIC DNA]</scope>
</reference>
<comment type="similarity">
    <text evidence="1">Belongs to the TPD52 family.</text>
</comment>
<accession>G5B716</accession>
<organism evidence="4 5">
    <name type="scientific">Heterocephalus glaber</name>
    <name type="common">Naked mole rat</name>
    <dbReference type="NCBI Taxonomy" id="10181"/>
    <lineage>
        <taxon>Eukaryota</taxon>
        <taxon>Metazoa</taxon>
        <taxon>Chordata</taxon>
        <taxon>Craniata</taxon>
        <taxon>Vertebrata</taxon>
        <taxon>Euteleostomi</taxon>
        <taxon>Mammalia</taxon>
        <taxon>Eutheria</taxon>
        <taxon>Euarchontoglires</taxon>
        <taxon>Glires</taxon>
        <taxon>Rodentia</taxon>
        <taxon>Hystricomorpha</taxon>
        <taxon>Bathyergidae</taxon>
        <taxon>Heterocephalus</taxon>
    </lineage>
</organism>
<evidence type="ECO:0000313" key="4">
    <source>
        <dbReference type="EMBL" id="EHB05077.1"/>
    </source>
</evidence>
<evidence type="ECO:0000256" key="2">
    <source>
        <dbReference type="ARBA" id="ARBA00023054"/>
    </source>
</evidence>
<gene>
    <name evidence="4" type="ORF">GW7_21706</name>
</gene>
<name>G5B716_HETGA</name>